<organism evidence="10 11">
    <name type="scientific">Hapsidospora chrysogenum (strain ATCC 11550 / CBS 779.69 / DSM 880 / IAM 14645 / JCM 23072 / IMI 49137)</name>
    <name type="common">Acremonium chrysogenum</name>
    <dbReference type="NCBI Taxonomy" id="857340"/>
    <lineage>
        <taxon>Eukaryota</taxon>
        <taxon>Fungi</taxon>
        <taxon>Dikarya</taxon>
        <taxon>Ascomycota</taxon>
        <taxon>Pezizomycotina</taxon>
        <taxon>Sordariomycetes</taxon>
        <taxon>Hypocreomycetidae</taxon>
        <taxon>Hypocreales</taxon>
        <taxon>Bionectriaceae</taxon>
        <taxon>Hapsidospora</taxon>
    </lineage>
</organism>
<evidence type="ECO:0000313" key="11">
    <source>
        <dbReference type="Proteomes" id="UP000029964"/>
    </source>
</evidence>
<dbReference type="PANTHER" id="PTHR10811">
    <property type="entry name" value="FRINGE-RELATED"/>
    <property type="match status" value="1"/>
</dbReference>
<keyword evidence="4" id="KW-0812">Transmembrane</keyword>
<sequence>MGIKLLAGSTHRKLSMRNSCTRALLAAICILVVLTITLRSDQATDVRSQLLRKTGVMTGGIVPHHEQQQEQQPLDQSKPMPLPQDPTLAEFEPQSDHIPNCDIDMDHLREVKERNGLDGKFQYLKRYIRFTRTDGLERKSMTRLDQRLLSSKFKTVELGQHYGAQDCAEPLEIAVPRSGLPSTVNASDLMFGVSTTYARFMDPATTPINEWVYWLTDSRGHSNGGKLLLMLLGATDDQLQEVANLLGDVGIDVDVYHSDGLVEMAVRYLNLVPALYTHRDAPSKKWLVTCDDDTFFPNMHGLLDELSKYDHTRMMYIGTLSEDVGAVDRHGSQAFGGAGVFLSVPMAEKVTELYGSCTTERKILESNSGWGPQGDILLRKCIYENTPTRLNTIWNLWQLDFYGDPSGFYEWGIKPLSLHHYRGGGWHSARVGQFTKIAHTCGEDCILQRFQTKDHFVISGYSVAHYPKGVDWDYAQQEGTLHAAPEDKGWNLDFMFGPQRPSLSRTGMKIAWELVESEVRSDSSVLQTYVRKKDDQRWVHEDGSPMSNIDGIIELVWIPA</sequence>
<keyword evidence="3" id="KW-0808">Transferase</keyword>
<keyword evidence="7" id="KW-0472">Membrane</keyword>
<keyword evidence="11" id="KW-1185">Reference proteome</keyword>
<evidence type="ECO:0000259" key="9">
    <source>
        <dbReference type="Pfam" id="PF02434"/>
    </source>
</evidence>
<evidence type="ECO:0000256" key="2">
    <source>
        <dbReference type="ARBA" id="ARBA00022676"/>
    </source>
</evidence>
<evidence type="ECO:0000256" key="4">
    <source>
        <dbReference type="ARBA" id="ARBA00022692"/>
    </source>
</evidence>
<feature type="domain" description="Fringe-like glycosyltransferase" evidence="9">
    <location>
        <begin position="281"/>
        <end position="358"/>
    </location>
</feature>
<keyword evidence="5" id="KW-0735">Signal-anchor</keyword>
<accession>A0A086SUS7</accession>
<protein>
    <recommendedName>
        <fullName evidence="9">Fringe-like glycosyltransferase domain-containing protein</fullName>
    </recommendedName>
</protein>
<dbReference type="AlphaFoldDB" id="A0A086SUS7"/>
<dbReference type="FunFam" id="3.90.550.50:FF:000036">
    <property type="entry name" value="Putative glycosyltransferase family 31 protein"/>
    <property type="match status" value="1"/>
</dbReference>
<dbReference type="EMBL" id="JPKY01000161">
    <property type="protein sequence ID" value="KFH40859.1"/>
    <property type="molecule type" value="Genomic_DNA"/>
</dbReference>
<evidence type="ECO:0000313" key="10">
    <source>
        <dbReference type="EMBL" id="KFH40859.1"/>
    </source>
</evidence>
<dbReference type="InterPro" id="IPR003378">
    <property type="entry name" value="Fringe-like_glycosylTrfase"/>
</dbReference>
<dbReference type="Gene3D" id="3.90.550.50">
    <property type="match status" value="1"/>
</dbReference>
<dbReference type="GO" id="GO:0012505">
    <property type="term" value="C:endomembrane system"/>
    <property type="evidence" value="ECO:0007669"/>
    <property type="project" value="UniProtKB-SubCell"/>
</dbReference>
<dbReference type="STRING" id="857340.A0A086SUS7"/>
<evidence type="ECO:0000256" key="8">
    <source>
        <dbReference type="ARBA" id="ARBA00037847"/>
    </source>
</evidence>
<keyword evidence="6" id="KW-1133">Transmembrane helix</keyword>
<name>A0A086SUS7_HAPC1</name>
<evidence type="ECO:0000256" key="6">
    <source>
        <dbReference type="ARBA" id="ARBA00022989"/>
    </source>
</evidence>
<dbReference type="GO" id="GO:0016757">
    <property type="term" value="F:glycosyltransferase activity"/>
    <property type="evidence" value="ECO:0007669"/>
    <property type="project" value="UniProtKB-KW"/>
</dbReference>
<dbReference type="HOGENOM" id="CLU_024640_2_0_1"/>
<dbReference type="GO" id="GO:0016020">
    <property type="term" value="C:membrane"/>
    <property type="evidence" value="ECO:0007669"/>
    <property type="project" value="UniProtKB-SubCell"/>
</dbReference>
<comment type="subcellular location">
    <subcellularLocation>
        <location evidence="8">Endomembrane system</location>
        <topology evidence="8">Single-pass membrane protein</topology>
    </subcellularLocation>
    <subcellularLocation>
        <location evidence="1">Membrane</location>
        <topology evidence="1">Single-pass type II membrane protein</topology>
    </subcellularLocation>
</comment>
<evidence type="ECO:0000256" key="7">
    <source>
        <dbReference type="ARBA" id="ARBA00023136"/>
    </source>
</evidence>
<reference evidence="11" key="1">
    <citation type="journal article" date="2014" name="Genome Announc.">
        <title>Genome sequence and annotation of Acremonium chrysogenum, producer of the beta-lactam antibiotic cephalosporin C.</title>
        <authorList>
            <person name="Terfehr D."/>
            <person name="Dahlmann T.A."/>
            <person name="Specht T."/>
            <person name="Zadra I."/>
            <person name="Kuernsteiner H."/>
            <person name="Kueck U."/>
        </authorList>
    </citation>
    <scope>NUCLEOTIDE SEQUENCE [LARGE SCALE GENOMIC DNA]</scope>
    <source>
        <strain evidence="11">ATCC 11550 / CBS 779.69 / DSM 880 / IAM 14645 / JCM 23072 / IMI 49137</strain>
    </source>
</reference>
<dbReference type="Pfam" id="PF02434">
    <property type="entry name" value="Fringe"/>
    <property type="match status" value="1"/>
</dbReference>
<evidence type="ECO:0000256" key="5">
    <source>
        <dbReference type="ARBA" id="ARBA00022968"/>
    </source>
</evidence>
<gene>
    <name evidence="10" type="ORF">ACRE_084300</name>
</gene>
<proteinExistence type="predicted"/>
<evidence type="ECO:0000256" key="3">
    <source>
        <dbReference type="ARBA" id="ARBA00022679"/>
    </source>
</evidence>
<dbReference type="Proteomes" id="UP000029964">
    <property type="component" value="Unassembled WGS sequence"/>
</dbReference>
<dbReference type="OrthoDB" id="414175at2759"/>
<evidence type="ECO:0000256" key="1">
    <source>
        <dbReference type="ARBA" id="ARBA00004606"/>
    </source>
</evidence>
<comment type="caution">
    <text evidence="10">The sequence shown here is derived from an EMBL/GenBank/DDBJ whole genome shotgun (WGS) entry which is preliminary data.</text>
</comment>
<keyword evidence="2" id="KW-0328">Glycosyltransferase</keyword>